<evidence type="ECO:0000256" key="6">
    <source>
        <dbReference type="PROSITE-ProRule" id="PRU00409"/>
    </source>
</evidence>
<dbReference type="PROSITE" id="PS50975">
    <property type="entry name" value="ATP_GRASP"/>
    <property type="match status" value="1"/>
</dbReference>
<keyword evidence="3 6" id="KW-0547">Nucleotide-binding</keyword>
<dbReference type="Pfam" id="PF00364">
    <property type="entry name" value="Biotin_lipoyl"/>
    <property type="match status" value="1"/>
</dbReference>
<organism evidence="10">
    <name type="scientific">Streptomyces sp. NBC_00060</name>
    <dbReference type="NCBI Taxonomy" id="2975636"/>
    <lineage>
        <taxon>Bacteria</taxon>
        <taxon>Bacillati</taxon>
        <taxon>Actinomycetota</taxon>
        <taxon>Actinomycetes</taxon>
        <taxon>Kitasatosporales</taxon>
        <taxon>Streptomycetaceae</taxon>
        <taxon>Streptomyces</taxon>
    </lineage>
</organism>
<evidence type="ECO:0000259" key="9">
    <source>
        <dbReference type="PROSITE" id="PS50979"/>
    </source>
</evidence>
<dbReference type="AlphaFoldDB" id="A0AAU2H0U2"/>
<dbReference type="Pfam" id="PF02785">
    <property type="entry name" value="Biotin_carb_C"/>
    <property type="match status" value="1"/>
</dbReference>
<dbReference type="GO" id="GO:0016874">
    <property type="term" value="F:ligase activity"/>
    <property type="evidence" value="ECO:0007669"/>
    <property type="project" value="UniProtKB-KW"/>
</dbReference>
<dbReference type="InterPro" id="IPR005481">
    <property type="entry name" value="BC-like_N"/>
</dbReference>
<dbReference type="InterPro" id="IPR011053">
    <property type="entry name" value="Single_hybrid_motif"/>
</dbReference>
<feature type="domain" description="Biotin carboxylation" evidence="9">
    <location>
        <begin position="1"/>
        <end position="433"/>
    </location>
</feature>
<dbReference type="GO" id="GO:0046872">
    <property type="term" value="F:metal ion binding"/>
    <property type="evidence" value="ECO:0007669"/>
    <property type="project" value="InterPro"/>
</dbReference>
<dbReference type="PROSITE" id="PS50979">
    <property type="entry name" value="BC"/>
    <property type="match status" value="1"/>
</dbReference>
<dbReference type="Pfam" id="PF00289">
    <property type="entry name" value="Biotin_carb_N"/>
    <property type="match status" value="1"/>
</dbReference>
<evidence type="ECO:0000259" key="8">
    <source>
        <dbReference type="PROSITE" id="PS50975"/>
    </source>
</evidence>
<dbReference type="InterPro" id="IPR050856">
    <property type="entry name" value="Biotin_carboxylase_complex"/>
</dbReference>
<reference evidence="10" key="1">
    <citation type="submission" date="2022-10" db="EMBL/GenBank/DDBJ databases">
        <title>The complete genomes of actinobacterial strains from the NBC collection.</title>
        <authorList>
            <person name="Joergensen T.S."/>
            <person name="Alvarez Arevalo M."/>
            <person name="Sterndorff E.B."/>
            <person name="Faurdal D."/>
            <person name="Vuksanovic O."/>
            <person name="Mourched A.-S."/>
            <person name="Charusanti P."/>
            <person name="Shaw S."/>
            <person name="Blin K."/>
            <person name="Weber T."/>
        </authorList>
    </citation>
    <scope>NUCLEOTIDE SEQUENCE</scope>
    <source>
        <strain evidence="10">NBC_00060</strain>
    </source>
</reference>
<accession>A0AAU2H0U2</accession>
<dbReference type="PANTHER" id="PTHR18866:SF126">
    <property type="entry name" value="BIOTIN CARBOXYLASE"/>
    <property type="match status" value="1"/>
</dbReference>
<dbReference type="Gene3D" id="2.40.50.100">
    <property type="match status" value="1"/>
</dbReference>
<dbReference type="PROSITE" id="PS50968">
    <property type="entry name" value="BIOTINYL_LIPOYL"/>
    <property type="match status" value="1"/>
</dbReference>
<dbReference type="SUPFAM" id="SSF52440">
    <property type="entry name" value="PreATP-grasp domain"/>
    <property type="match status" value="1"/>
</dbReference>
<name>A0AAU2H0U2_9ACTN</name>
<dbReference type="InterPro" id="IPR048429">
    <property type="entry name" value="MCC_alpha_BT"/>
</dbReference>
<dbReference type="InterPro" id="IPR011054">
    <property type="entry name" value="Rudment_hybrid_motif"/>
</dbReference>
<dbReference type="PANTHER" id="PTHR18866">
    <property type="entry name" value="CARBOXYLASE:PYRUVATE/ACETYL-COA/PROPIONYL-COA CARBOXYLASE"/>
    <property type="match status" value="1"/>
</dbReference>
<dbReference type="CDD" id="cd06850">
    <property type="entry name" value="biotinyl_domain"/>
    <property type="match status" value="1"/>
</dbReference>
<dbReference type="InterPro" id="IPR005479">
    <property type="entry name" value="CPAse_ATP-bd"/>
</dbReference>
<keyword evidence="4 6" id="KW-0067">ATP-binding</keyword>
<evidence type="ECO:0000256" key="1">
    <source>
        <dbReference type="ARBA" id="ARBA00001953"/>
    </source>
</evidence>
<dbReference type="FunFam" id="3.40.50.20:FF:000010">
    <property type="entry name" value="Propionyl-CoA carboxylase subunit alpha"/>
    <property type="match status" value="1"/>
</dbReference>
<dbReference type="Gene3D" id="3.30.470.20">
    <property type="entry name" value="ATP-grasp fold, B domain"/>
    <property type="match status" value="1"/>
</dbReference>
<evidence type="ECO:0000259" key="7">
    <source>
        <dbReference type="PROSITE" id="PS50968"/>
    </source>
</evidence>
<feature type="domain" description="Lipoyl-binding" evidence="7">
    <location>
        <begin position="549"/>
        <end position="626"/>
    </location>
</feature>
<dbReference type="SUPFAM" id="SSF51246">
    <property type="entry name" value="Rudiment single hybrid motif"/>
    <property type="match status" value="1"/>
</dbReference>
<dbReference type="SUPFAM" id="SSF51230">
    <property type="entry name" value="Single hybrid motif"/>
    <property type="match status" value="1"/>
</dbReference>
<dbReference type="InterPro" id="IPR016185">
    <property type="entry name" value="PreATP-grasp_dom_sf"/>
</dbReference>
<dbReference type="PROSITE" id="PS00188">
    <property type="entry name" value="BIOTIN"/>
    <property type="match status" value="1"/>
</dbReference>
<dbReference type="EMBL" id="CP108253">
    <property type="protein sequence ID" value="WTU41791.1"/>
    <property type="molecule type" value="Genomic_DNA"/>
</dbReference>
<dbReference type="InterPro" id="IPR011761">
    <property type="entry name" value="ATP-grasp"/>
</dbReference>
<keyword evidence="2" id="KW-0436">Ligase</keyword>
<dbReference type="SUPFAM" id="SSF56059">
    <property type="entry name" value="Glutathione synthetase ATP-binding domain-like"/>
    <property type="match status" value="1"/>
</dbReference>
<dbReference type="InterPro" id="IPR001882">
    <property type="entry name" value="Biotin_BS"/>
</dbReference>
<dbReference type="SMART" id="SM00878">
    <property type="entry name" value="Biotin_carb_C"/>
    <property type="match status" value="1"/>
</dbReference>
<keyword evidence="5" id="KW-0092">Biotin</keyword>
<dbReference type="Pfam" id="PF02786">
    <property type="entry name" value="CPSase_L_D2"/>
    <property type="match status" value="1"/>
</dbReference>
<evidence type="ECO:0000256" key="2">
    <source>
        <dbReference type="ARBA" id="ARBA00022598"/>
    </source>
</evidence>
<dbReference type="InterPro" id="IPR005482">
    <property type="entry name" value="Biotin_COase_C"/>
</dbReference>
<gene>
    <name evidence="10" type="ORF">OHV25_20505</name>
</gene>
<comment type="cofactor">
    <cofactor evidence="1">
        <name>biotin</name>
        <dbReference type="ChEBI" id="CHEBI:57586"/>
    </cofactor>
</comment>
<proteinExistence type="predicted"/>
<sequence length="637" mass="67061">MIQSVLVANRGEIACRVFRTCRDLGISTVAVYSDPDASLPHVREADAAVRLPGATPAETYLRGDLVVKAALAAGADAVHPGYGFLSESAAFAQAVVDAGLTWIGPPPAAIEAMASKTRAKQLMAAAGVPLLAPVDPAKATGADLPLLLKAAAGGGGRGMRVVRELIDLEGELAAASAEARSAFGDGEVFAEPYVERGRHVEVQIMADAHGTVWALGTRDCSLQRRHQKVIEEAPAPGLPEALRGRLRTAAVAAARAVSYRGAGTVEFLVDPSGRAYFLEMNTRLQVEHPVTEAVFGVDLVALQLQVAEGAALPTEPPEPHGHAVEARLYAEDPATGWTPQTGVLHHLSLPDGVRLDRGYGDGDTIGVHYDAMLAKAVVHAPTRAAAVRALARALELARVHGPKTNRDLLVRSLRHPDFTSGRLDTGFYDRHLPALTEPRAGEAHAALAAALADAAGRASRFGGGWRNLPSQPQTKRYGDHEIRYRLTRHGLTADGFPDVRLEAAEPGRVRLEVAGVSRDFLVTRYGDQVYVDTAAGSYALTAHPRFTDPSELAAPGSLLAPMPGVVVRVADGLAEGARVTAGQPLIWLEAMKMTHPITAPASGTLTALHAAPGRQVEVGALLAVVQDAPEAQEDQPS</sequence>
<dbReference type="Pfam" id="PF21139">
    <property type="entry name" value="BT_MCC_alpha"/>
    <property type="match status" value="1"/>
</dbReference>
<protein>
    <submittedName>
        <fullName evidence="10">Acety-l/propionyl-CoA carboxylase subunit alpha</fullName>
    </submittedName>
</protein>
<feature type="domain" description="ATP-grasp" evidence="8">
    <location>
        <begin position="97"/>
        <end position="308"/>
    </location>
</feature>
<dbReference type="InterPro" id="IPR011764">
    <property type="entry name" value="Biotin_carboxylation_dom"/>
</dbReference>
<evidence type="ECO:0000256" key="3">
    <source>
        <dbReference type="ARBA" id="ARBA00022741"/>
    </source>
</evidence>
<dbReference type="InterPro" id="IPR000089">
    <property type="entry name" value="Biotin_lipoyl"/>
</dbReference>
<dbReference type="PROSITE" id="PS00867">
    <property type="entry name" value="CPSASE_2"/>
    <property type="match status" value="1"/>
</dbReference>
<evidence type="ECO:0000256" key="4">
    <source>
        <dbReference type="ARBA" id="ARBA00022840"/>
    </source>
</evidence>
<evidence type="ECO:0000256" key="5">
    <source>
        <dbReference type="ARBA" id="ARBA00023267"/>
    </source>
</evidence>
<evidence type="ECO:0000313" key="10">
    <source>
        <dbReference type="EMBL" id="WTU41791.1"/>
    </source>
</evidence>
<dbReference type="GO" id="GO:0005524">
    <property type="term" value="F:ATP binding"/>
    <property type="evidence" value="ECO:0007669"/>
    <property type="project" value="UniProtKB-UniRule"/>
</dbReference>